<dbReference type="STRING" id="92696.A0A4R0R6F6"/>
<proteinExistence type="predicted"/>
<reference evidence="2 3" key="1">
    <citation type="submission" date="2018-11" db="EMBL/GenBank/DDBJ databases">
        <title>Genome assembly of Steccherinum ochraceum LE-BIN_3174, the white-rot fungus of the Steccherinaceae family (The Residual Polyporoid clade, Polyporales, Basidiomycota).</title>
        <authorList>
            <person name="Fedorova T.V."/>
            <person name="Glazunova O.A."/>
            <person name="Landesman E.O."/>
            <person name="Moiseenko K.V."/>
            <person name="Psurtseva N.V."/>
            <person name="Savinova O.S."/>
            <person name="Shakhova N.V."/>
            <person name="Tyazhelova T.V."/>
            <person name="Vasina D.V."/>
        </authorList>
    </citation>
    <scope>NUCLEOTIDE SEQUENCE [LARGE SCALE GENOMIC DNA]</scope>
    <source>
        <strain evidence="2 3">LE-BIN_3174</strain>
    </source>
</reference>
<gene>
    <name evidence="2" type="ORF">EIP91_007801</name>
</gene>
<dbReference type="SUPFAM" id="SSF54695">
    <property type="entry name" value="POZ domain"/>
    <property type="match status" value="1"/>
</dbReference>
<dbReference type="OrthoDB" id="3218112at2759"/>
<accession>A0A4R0R6F6</accession>
<organism evidence="2 3">
    <name type="scientific">Steccherinum ochraceum</name>
    <dbReference type="NCBI Taxonomy" id="92696"/>
    <lineage>
        <taxon>Eukaryota</taxon>
        <taxon>Fungi</taxon>
        <taxon>Dikarya</taxon>
        <taxon>Basidiomycota</taxon>
        <taxon>Agaricomycotina</taxon>
        <taxon>Agaricomycetes</taxon>
        <taxon>Polyporales</taxon>
        <taxon>Steccherinaceae</taxon>
        <taxon>Steccherinum</taxon>
    </lineage>
</organism>
<evidence type="ECO:0000259" key="1">
    <source>
        <dbReference type="PROSITE" id="PS50097"/>
    </source>
</evidence>
<dbReference type="Proteomes" id="UP000292702">
    <property type="component" value="Unassembled WGS sequence"/>
</dbReference>
<dbReference type="Pfam" id="PF00651">
    <property type="entry name" value="BTB"/>
    <property type="match status" value="1"/>
</dbReference>
<sequence>MTDSRLAKRPRLNEASYIRSKDFWIADGSVVLVAQKDAFRVHQSILSRKSSVFAQMFADTPPENSETYQDVPVVHVSDARQDMRELLTVFYDGDKLLNTTILTVAPLVLSAWLRLGIKYQLDHLRYRVITMLQERYPDTLKGHDEWTSKSSGITHSSWSEGRGDIIFLNLARKFDLHTLLPGIFLACSQLRVDHLVVDPYPGDAKRMMILSASDLRRCIEGRELLLAFHMKRFDFVFQPDIPTGCESALTCKEKLKSIRDFTWENDGLLDHHAPLRKFEFICRNGFCSYCEEFYTEMDERAREQQWGELKSVFNLDQNSE</sequence>
<dbReference type="PROSITE" id="PS50097">
    <property type="entry name" value="BTB"/>
    <property type="match status" value="1"/>
</dbReference>
<dbReference type="Gene3D" id="3.30.710.10">
    <property type="entry name" value="Potassium Channel Kv1.1, Chain A"/>
    <property type="match status" value="1"/>
</dbReference>
<evidence type="ECO:0000313" key="3">
    <source>
        <dbReference type="Proteomes" id="UP000292702"/>
    </source>
</evidence>
<dbReference type="EMBL" id="RWJN01000422">
    <property type="protein sequence ID" value="TCD61873.1"/>
    <property type="molecule type" value="Genomic_DNA"/>
</dbReference>
<protein>
    <recommendedName>
        <fullName evidence="1">BTB domain-containing protein</fullName>
    </recommendedName>
</protein>
<comment type="caution">
    <text evidence="2">The sequence shown here is derived from an EMBL/GenBank/DDBJ whole genome shotgun (WGS) entry which is preliminary data.</text>
</comment>
<dbReference type="InterPro" id="IPR000210">
    <property type="entry name" value="BTB/POZ_dom"/>
</dbReference>
<dbReference type="AlphaFoldDB" id="A0A4R0R6F6"/>
<evidence type="ECO:0000313" key="2">
    <source>
        <dbReference type="EMBL" id="TCD61873.1"/>
    </source>
</evidence>
<keyword evidence="3" id="KW-1185">Reference proteome</keyword>
<name>A0A4R0R6F6_9APHY</name>
<feature type="domain" description="BTB" evidence="1">
    <location>
        <begin position="28"/>
        <end position="99"/>
    </location>
</feature>
<dbReference type="InterPro" id="IPR011333">
    <property type="entry name" value="SKP1/BTB/POZ_sf"/>
</dbReference>